<evidence type="ECO:0000313" key="3">
    <source>
        <dbReference type="Proteomes" id="UP000649114"/>
    </source>
</evidence>
<evidence type="ECO:0000313" key="2">
    <source>
        <dbReference type="EMBL" id="KAF4201133.1"/>
    </source>
</evidence>
<evidence type="ECO:0000256" key="1">
    <source>
        <dbReference type="SAM" id="Phobius"/>
    </source>
</evidence>
<dbReference type="EMBL" id="JAAAPU010000156">
    <property type="protein sequence ID" value="KAF4201133.1"/>
    <property type="molecule type" value="Genomic_DNA"/>
</dbReference>
<feature type="transmembrane region" description="Helical" evidence="1">
    <location>
        <begin position="6"/>
        <end position="32"/>
    </location>
</feature>
<reference evidence="2" key="2">
    <citation type="submission" date="2020-04" db="EMBL/GenBank/DDBJ databases">
        <authorList>
            <person name="Santos R.A.C."/>
            <person name="Steenwyk J.L."/>
            <person name="Rivero-Menendez O."/>
            <person name="Mead M.E."/>
            <person name="Silva L.P."/>
            <person name="Bastos R.W."/>
            <person name="Alastruey-Izquierdo A."/>
            <person name="Goldman G.H."/>
            <person name="Rokas A."/>
        </authorList>
    </citation>
    <scope>NUCLEOTIDE SEQUENCE</scope>
    <source>
        <strain evidence="2">CNM-CM8927</strain>
    </source>
</reference>
<proteinExistence type="predicted"/>
<comment type="caution">
    <text evidence="2">The sequence shown here is derived from an EMBL/GenBank/DDBJ whole genome shotgun (WGS) entry which is preliminary data.</text>
</comment>
<accession>A0AAN6BLP0</accession>
<name>A0AAN6BLP0_ASPLE</name>
<protein>
    <submittedName>
        <fullName evidence="2">Uncharacterized protein</fullName>
    </submittedName>
</protein>
<dbReference type="AlphaFoldDB" id="A0AAN6BLP0"/>
<keyword evidence="1" id="KW-0812">Transmembrane</keyword>
<organism evidence="2 3">
    <name type="scientific">Aspergillus lentulus</name>
    <dbReference type="NCBI Taxonomy" id="293939"/>
    <lineage>
        <taxon>Eukaryota</taxon>
        <taxon>Fungi</taxon>
        <taxon>Dikarya</taxon>
        <taxon>Ascomycota</taxon>
        <taxon>Pezizomycotina</taxon>
        <taxon>Eurotiomycetes</taxon>
        <taxon>Eurotiomycetidae</taxon>
        <taxon>Eurotiales</taxon>
        <taxon>Aspergillaceae</taxon>
        <taxon>Aspergillus</taxon>
        <taxon>Aspergillus subgen. Fumigati</taxon>
    </lineage>
</organism>
<reference evidence="2" key="1">
    <citation type="journal article" date="2020" name="bioRxiv">
        <title>Genomic and phenotypic heterogeneity of clinical isolates of the human pathogens Aspergillus fumigatus, Aspergillus lentulus and Aspergillus fumigatiaffinis.</title>
        <authorList>
            <person name="dos Santos R.A.C."/>
            <person name="Steenwyk J.L."/>
            <person name="Rivero-Menendez O."/>
            <person name="Mead M.E."/>
            <person name="Silva L.P."/>
            <person name="Bastos R.W."/>
            <person name="Alastruey-Izquierdo A."/>
            <person name="Goldman G.H."/>
            <person name="Rokas A."/>
        </authorList>
    </citation>
    <scope>NUCLEOTIDE SEQUENCE</scope>
    <source>
        <strain evidence="2">CNM-CM8927</strain>
    </source>
</reference>
<dbReference type="Proteomes" id="UP000649114">
    <property type="component" value="Unassembled WGS sequence"/>
</dbReference>
<keyword evidence="1" id="KW-0472">Membrane</keyword>
<sequence>MADKSMTATVAVGVVTGILAIPPFLIGGKALLQRFRRWRGRAADEPILPTSSHSVDNTDAHYEAQQLHYNYVSGDS</sequence>
<keyword evidence="1" id="KW-1133">Transmembrane helix</keyword>
<gene>
    <name evidence="2" type="ORF">CNMCM8927_002022</name>
</gene>